<dbReference type="EMBL" id="HBUF01178051">
    <property type="protein sequence ID" value="CAG6654522.1"/>
    <property type="molecule type" value="Transcribed_RNA"/>
</dbReference>
<feature type="coiled-coil region" evidence="7">
    <location>
        <begin position="91"/>
        <end position="122"/>
    </location>
</feature>
<comment type="function">
    <text evidence="6">Component of the Mediator complex, a coactivator involved in the regulated transcription of nearly all RNA polymerase II-dependent genes. Mediator functions as a bridge to convey information from gene-specific regulatory proteins to the basal RNA polymerase II transcription machinery. Mediator is recruited to promoters by direct interactions with regulatory proteins and serves as a scaffold for the assembly of a functional preinitiation complex with RNA polymerase II and the general transcription factors.</text>
</comment>
<evidence type="ECO:0000256" key="5">
    <source>
        <dbReference type="ARBA" id="ARBA00023242"/>
    </source>
</evidence>
<dbReference type="PANTHER" id="PTHR13381:SF0">
    <property type="entry name" value="MEDIATOR OF RNA POLYMERASE II TRANSCRIPTION SUBUNIT 21"/>
    <property type="match status" value="1"/>
</dbReference>
<dbReference type="AlphaFoldDB" id="A0A8D8XWH8"/>
<keyword evidence="5 6" id="KW-0539">Nucleus</keyword>
<evidence type="ECO:0000256" key="7">
    <source>
        <dbReference type="SAM" id="Coils"/>
    </source>
</evidence>
<organism evidence="9">
    <name type="scientific">Cacopsylla melanoneura</name>
    <dbReference type="NCBI Taxonomy" id="428564"/>
    <lineage>
        <taxon>Eukaryota</taxon>
        <taxon>Metazoa</taxon>
        <taxon>Ecdysozoa</taxon>
        <taxon>Arthropoda</taxon>
        <taxon>Hexapoda</taxon>
        <taxon>Insecta</taxon>
        <taxon>Pterygota</taxon>
        <taxon>Neoptera</taxon>
        <taxon>Paraneoptera</taxon>
        <taxon>Hemiptera</taxon>
        <taxon>Sternorrhyncha</taxon>
        <taxon>Psylloidea</taxon>
        <taxon>Psyllidae</taxon>
        <taxon>Psyllinae</taxon>
        <taxon>Cacopsylla</taxon>
    </lineage>
</organism>
<keyword evidence="3 6" id="KW-0010">Activator</keyword>
<reference evidence="9" key="1">
    <citation type="submission" date="2021-05" db="EMBL/GenBank/DDBJ databases">
        <authorList>
            <person name="Alioto T."/>
            <person name="Alioto T."/>
            <person name="Gomez Garrido J."/>
        </authorList>
    </citation>
    <scope>NUCLEOTIDE SEQUENCE</scope>
</reference>
<dbReference type="InterPro" id="IPR037212">
    <property type="entry name" value="Med7/Med21-like"/>
</dbReference>
<dbReference type="EMBL" id="HBUF01178050">
    <property type="protein sequence ID" value="CAG6654521.1"/>
    <property type="molecule type" value="Transcribed_RNA"/>
</dbReference>
<evidence type="ECO:0000256" key="3">
    <source>
        <dbReference type="ARBA" id="ARBA00023159"/>
    </source>
</evidence>
<evidence type="ECO:0000256" key="2">
    <source>
        <dbReference type="ARBA" id="ARBA00023015"/>
    </source>
</evidence>
<dbReference type="EMBL" id="HBUF01346454">
    <property type="protein sequence ID" value="CAG6709820.1"/>
    <property type="molecule type" value="Transcribed_RNA"/>
</dbReference>
<keyword evidence="7" id="KW-0175">Coiled coil</keyword>
<proteinExistence type="inferred from homology"/>
<dbReference type="Gene3D" id="6.10.280.10">
    <property type="entry name" value="Mediator complex, subunit Med21"/>
    <property type="match status" value="1"/>
</dbReference>
<keyword evidence="2 6" id="KW-0805">Transcription regulation</keyword>
<dbReference type="InterPro" id="IPR021384">
    <property type="entry name" value="Mediator_Med21"/>
</dbReference>
<feature type="region of interest" description="Disordered" evidence="8">
    <location>
        <begin position="31"/>
        <end position="52"/>
    </location>
</feature>
<evidence type="ECO:0000256" key="8">
    <source>
        <dbReference type="SAM" id="MobiDB-lite"/>
    </source>
</evidence>
<sequence>MADRLTQLQDFINQQADNFCNSVGILQQTAPPTKFSGFDRGGSQTPQQQPQHEDYAQLFATLICRCARDIDALIESLPNEDSTTELQLASLRKLETDNQGAAEQLEDTVRRGELLLEQIQSALTEIAQSQLETNGVKQEKTVEPSS</sequence>
<evidence type="ECO:0000256" key="4">
    <source>
        <dbReference type="ARBA" id="ARBA00023163"/>
    </source>
</evidence>
<protein>
    <recommendedName>
        <fullName evidence="6">Mediator of RNA polymerase II transcription subunit 21</fullName>
    </recommendedName>
</protein>
<keyword evidence="4 6" id="KW-0804">Transcription</keyword>
<dbReference type="Pfam" id="PF11221">
    <property type="entry name" value="Med21"/>
    <property type="match status" value="1"/>
</dbReference>
<name>A0A8D8XWH8_9HEMI</name>
<dbReference type="SUPFAM" id="SSF140718">
    <property type="entry name" value="Mediator hinge subcomplex-like"/>
    <property type="match status" value="1"/>
</dbReference>
<comment type="subcellular location">
    <subcellularLocation>
        <location evidence="1 6">Nucleus</location>
    </subcellularLocation>
</comment>
<dbReference type="GO" id="GO:0003712">
    <property type="term" value="F:transcription coregulator activity"/>
    <property type="evidence" value="ECO:0007669"/>
    <property type="project" value="TreeGrafter"/>
</dbReference>
<evidence type="ECO:0000256" key="1">
    <source>
        <dbReference type="ARBA" id="ARBA00004123"/>
    </source>
</evidence>
<evidence type="ECO:0000256" key="6">
    <source>
        <dbReference type="RuleBase" id="RU366036"/>
    </source>
</evidence>
<dbReference type="GO" id="GO:0006357">
    <property type="term" value="P:regulation of transcription by RNA polymerase II"/>
    <property type="evidence" value="ECO:0007669"/>
    <property type="project" value="TreeGrafter"/>
</dbReference>
<dbReference type="EMBL" id="HBUF01346453">
    <property type="protein sequence ID" value="CAG6709819.1"/>
    <property type="molecule type" value="Transcribed_RNA"/>
</dbReference>
<evidence type="ECO:0000313" key="9">
    <source>
        <dbReference type="EMBL" id="CAG6709819.1"/>
    </source>
</evidence>
<accession>A0A8D8XWH8</accession>
<dbReference type="GO" id="GO:0016592">
    <property type="term" value="C:mediator complex"/>
    <property type="evidence" value="ECO:0007669"/>
    <property type="project" value="UniProtKB-UniRule"/>
</dbReference>
<comment type="similarity">
    <text evidence="6">Belongs to the Mediator complex subunit 21 family.</text>
</comment>
<comment type="subunit">
    <text evidence="6">Component of the Mediator complex.</text>
</comment>
<dbReference type="PANTHER" id="PTHR13381">
    <property type="entry name" value="RNA POLYMERASE II HOLOENZYME COMPONENT SRB7"/>
    <property type="match status" value="1"/>
</dbReference>